<feature type="compositionally biased region" description="Polar residues" evidence="2">
    <location>
        <begin position="146"/>
        <end position="163"/>
    </location>
</feature>
<proteinExistence type="predicted"/>
<dbReference type="InterPro" id="IPR027417">
    <property type="entry name" value="P-loop_NTPase"/>
</dbReference>
<keyword evidence="1" id="KW-0175">Coiled coil</keyword>
<keyword evidence="3" id="KW-0472">Membrane</keyword>
<keyword evidence="5" id="KW-1185">Reference proteome</keyword>
<name>A0A3R7K2Y9_TRYRA</name>
<dbReference type="OMA" id="CLTHIPK"/>
<feature type="transmembrane region" description="Helical" evidence="3">
    <location>
        <begin position="347"/>
        <end position="368"/>
    </location>
</feature>
<dbReference type="VEuPathDB" id="TriTrypDB:TRSC58_04224"/>
<feature type="region of interest" description="Disordered" evidence="2">
    <location>
        <begin position="140"/>
        <end position="163"/>
    </location>
</feature>
<evidence type="ECO:0000256" key="2">
    <source>
        <dbReference type="SAM" id="MobiDB-lite"/>
    </source>
</evidence>
<comment type="caution">
    <text evidence="4">The sequence shown here is derived from an EMBL/GenBank/DDBJ whole genome shotgun (WGS) entry which is preliminary data.</text>
</comment>
<dbReference type="AlphaFoldDB" id="A0A3R7K2Y9"/>
<organism evidence="4 5">
    <name type="scientific">Trypanosoma rangeli</name>
    <dbReference type="NCBI Taxonomy" id="5698"/>
    <lineage>
        <taxon>Eukaryota</taxon>
        <taxon>Discoba</taxon>
        <taxon>Euglenozoa</taxon>
        <taxon>Kinetoplastea</taxon>
        <taxon>Metakinetoplastina</taxon>
        <taxon>Trypanosomatida</taxon>
        <taxon>Trypanosomatidae</taxon>
        <taxon>Trypanosoma</taxon>
        <taxon>Herpetosoma</taxon>
    </lineage>
</organism>
<reference evidence="4 5" key="1">
    <citation type="journal article" date="2018" name="BMC Genomics">
        <title>Genomic comparison of Trypanosoma conorhini and Trypanosoma rangeli to Trypanosoma cruzi strains of high and low virulence.</title>
        <authorList>
            <person name="Bradwell K.R."/>
            <person name="Koparde V.N."/>
            <person name="Matveyev A.V."/>
            <person name="Serrano M.G."/>
            <person name="Alves J.M."/>
            <person name="Parikh H."/>
            <person name="Huang B."/>
            <person name="Lee V."/>
            <person name="Espinosa-Alvarez O."/>
            <person name="Ortiz P.A."/>
            <person name="Costa-Martins A.G."/>
            <person name="Teixeira M.M."/>
            <person name="Buck G.A."/>
        </authorList>
    </citation>
    <scope>NUCLEOTIDE SEQUENCE [LARGE SCALE GENOMIC DNA]</scope>
    <source>
        <strain evidence="4 5">AM80</strain>
    </source>
</reference>
<dbReference type="EMBL" id="MKGL01000377">
    <property type="protein sequence ID" value="RNE99576.1"/>
    <property type="molecule type" value="Genomic_DNA"/>
</dbReference>
<dbReference type="Gene3D" id="3.40.50.300">
    <property type="entry name" value="P-loop containing nucleotide triphosphate hydrolases"/>
    <property type="match status" value="1"/>
</dbReference>
<evidence type="ECO:0000256" key="3">
    <source>
        <dbReference type="SAM" id="Phobius"/>
    </source>
</evidence>
<dbReference type="SUPFAM" id="SSF52540">
    <property type="entry name" value="P-loop containing nucleoside triphosphate hydrolases"/>
    <property type="match status" value="1"/>
</dbReference>
<keyword evidence="3" id="KW-1133">Transmembrane helix</keyword>
<evidence type="ECO:0000313" key="5">
    <source>
        <dbReference type="Proteomes" id="UP000283634"/>
    </source>
</evidence>
<dbReference type="RefSeq" id="XP_029235281.1">
    <property type="nucleotide sequence ID" value="XM_029384870.1"/>
</dbReference>
<sequence length="686" mass="75719">MWRQTRVVLPVALAVANKGTSSIPATTSSTLSSAGSTARCGATQTSLQGLRVAAYFENSETASTDEPIAIGQITAQISESVYAVFFKEIALSPVIEVGSRVYVTCGQDAVCTPDPAKPSEVRPTPIFNTAGLTEGNAVATTGPAAKNTSTLANGTSHHKNAPTTGMRQMTVATGISTPSVDAAASVNTATATTTAAAAPPVYASSTGTIIGGLVAKVNGNGTFAVLLDNDRFDLAVPREMIALSEGRSKFISNEKFQEVLEWVKSAGVDRRSDQESTSCILFHRGWRADKLYLLDSADVHCLSHLNKSVRMSVLEKSEWERDQHRQKREEIKERMKEKEIRYVLTKYSGVFSACVAVLGVMSVFGWNFKNYMKQQRSYQLAIAANTLSQKYGKQPMKGYVHREEEERRLRQTLRQQDLSHPRILVFAGFYGCGKSILFRAAVRKEKMAAVFVDIRSNEDPLRSIVKSLNVQNIDACGDLLNFIGEASDRARKTMNGVTPLLVLKIRDGSSLMRIYNEVVALACDRRLCQVIIEVPIESLTLAMTALPRLDFHLVPNFSATEAFRYTNHLIDPLELTHFVEVVGTNSNDLDELLATVRHGHISATTYTNQKLLKAMRQLQAAWAKDPSLHEAVLRLAHFPFQTGQSEGYDYSSLRNEALRDIVMYNAVTDVWMFQQKVFHTAARCWQ</sequence>
<accession>A0A3R7K2Y9</accession>
<evidence type="ECO:0000313" key="4">
    <source>
        <dbReference type="EMBL" id="RNE99576.1"/>
    </source>
</evidence>
<dbReference type="Proteomes" id="UP000283634">
    <property type="component" value="Unassembled WGS sequence"/>
</dbReference>
<evidence type="ECO:0000256" key="1">
    <source>
        <dbReference type="SAM" id="Coils"/>
    </source>
</evidence>
<dbReference type="PANTHER" id="PTHR34157">
    <property type="entry name" value="TUZIN"/>
    <property type="match status" value="1"/>
</dbReference>
<dbReference type="GeneID" id="40332043"/>
<feature type="coiled-coil region" evidence="1">
    <location>
        <begin position="314"/>
        <end position="341"/>
    </location>
</feature>
<dbReference type="PANTHER" id="PTHR34157:SF2">
    <property type="entry name" value="TUZIN"/>
    <property type="match status" value="1"/>
</dbReference>
<dbReference type="OrthoDB" id="269909at2759"/>
<protein>
    <submittedName>
        <fullName evidence="4">Tuzin</fullName>
    </submittedName>
</protein>
<keyword evidence="3" id="KW-0812">Transmembrane</keyword>
<gene>
    <name evidence="4" type="ORF">TraAM80_08110</name>
</gene>